<gene>
    <name evidence="1" type="ORF">FM037_23365</name>
</gene>
<keyword evidence="2" id="KW-1185">Reference proteome</keyword>
<dbReference type="CDD" id="cd07818">
    <property type="entry name" value="SRPBCC_1"/>
    <property type="match status" value="1"/>
</dbReference>
<dbReference type="InterPro" id="IPR019587">
    <property type="entry name" value="Polyketide_cyclase/dehydratase"/>
</dbReference>
<dbReference type="RefSeq" id="WP_144047979.1">
    <property type="nucleotide sequence ID" value="NZ_CP041614.1"/>
</dbReference>
<sequence>MLRKMTILVAVIIAIPFVLALFVQKDYSVITSVTIDRPVAEVFDYVKHLKNQDNFSVWAQMDPTMEKTYKGVDGTVGFVSAWKSNNEEVGVGEQEIIKIDEGKRVDFELRFISPFEATEPAYMTTEALGSDKTKVSWGFRGHMSYPMNLMFLFIDFETLIENDLSQGLDKLKLLLESDKTIPEKTINTDVIESLD</sequence>
<protein>
    <submittedName>
        <fullName evidence="1">SRPBCC family protein</fullName>
    </submittedName>
</protein>
<dbReference type="SUPFAM" id="SSF55961">
    <property type="entry name" value="Bet v1-like"/>
    <property type="match status" value="1"/>
</dbReference>
<evidence type="ECO:0000313" key="1">
    <source>
        <dbReference type="EMBL" id="QDO85664.1"/>
    </source>
</evidence>
<dbReference type="Gene3D" id="3.30.530.20">
    <property type="match status" value="1"/>
</dbReference>
<dbReference type="Pfam" id="PF10604">
    <property type="entry name" value="Polyketide_cyc2"/>
    <property type="match status" value="1"/>
</dbReference>
<reference evidence="1 2" key="1">
    <citation type="submission" date="2019-07" db="EMBL/GenBank/DDBJ databases">
        <title>Shewanella sp. YLB-06 whole genomic sequence.</title>
        <authorList>
            <person name="Yu L."/>
        </authorList>
    </citation>
    <scope>NUCLEOTIDE SEQUENCE [LARGE SCALE GENOMIC DNA]</scope>
    <source>
        <strain evidence="1 2">YLB-06</strain>
    </source>
</reference>
<proteinExistence type="predicted"/>
<evidence type="ECO:0000313" key="2">
    <source>
        <dbReference type="Proteomes" id="UP000315947"/>
    </source>
</evidence>
<accession>A0ABX5X306</accession>
<name>A0ABX5X306_9GAMM</name>
<dbReference type="InterPro" id="IPR023393">
    <property type="entry name" value="START-like_dom_sf"/>
</dbReference>
<organism evidence="1 2">
    <name type="scientific">Shewanella psychropiezotolerans</name>
    <dbReference type="NCBI Taxonomy" id="2593655"/>
    <lineage>
        <taxon>Bacteria</taxon>
        <taxon>Pseudomonadati</taxon>
        <taxon>Pseudomonadota</taxon>
        <taxon>Gammaproteobacteria</taxon>
        <taxon>Alteromonadales</taxon>
        <taxon>Shewanellaceae</taxon>
        <taxon>Shewanella</taxon>
    </lineage>
</organism>
<dbReference type="Proteomes" id="UP000315947">
    <property type="component" value="Chromosome"/>
</dbReference>
<dbReference type="EMBL" id="CP041614">
    <property type="protein sequence ID" value="QDO85664.1"/>
    <property type="molecule type" value="Genomic_DNA"/>
</dbReference>